<dbReference type="GO" id="GO:0000160">
    <property type="term" value="P:phosphorelay signal transduction system"/>
    <property type="evidence" value="ECO:0007669"/>
    <property type="project" value="InterPro"/>
</dbReference>
<dbReference type="InterPro" id="IPR001867">
    <property type="entry name" value="OmpR/PhoB-type_DNA-bd"/>
</dbReference>
<dbReference type="CDD" id="cd00383">
    <property type="entry name" value="trans_reg_C"/>
    <property type="match status" value="1"/>
</dbReference>
<dbReference type="PROSITE" id="PS51755">
    <property type="entry name" value="OMPR_PHOB"/>
    <property type="match status" value="1"/>
</dbReference>
<dbReference type="EMBL" id="LAJE02000335">
    <property type="protein sequence ID" value="OEO29091.1"/>
    <property type="molecule type" value="Genomic_DNA"/>
</dbReference>
<feature type="domain" description="OmpR/PhoB-type" evidence="3">
    <location>
        <begin position="4"/>
        <end position="100"/>
    </location>
</feature>
<dbReference type="Gene3D" id="1.25.40.10">
    <property type="entry name" value="Tetratricopeptide repeat domain"/>
    <property type="match status" value="1"/>
</dbReference>
<evidence type="ECO:0000259" key="3">
    <source>
        <dbReference type="PROSITE" id="PS51755"/>
    </source>
</evidence>
<dbReference type="SMART" id="SM00862">
    <property type="entry name" value="Trans_reg_C"/>
    <property type="match status" value="1"/>
</dbReference>
<dbReference type="SUPFAM" id="SSF52964">
    <property type="entry name" value="TolB, N-terminal domain"/>
    <property type="match status" value="1"/>
</dbReference>
<evidence type="ECO:0000256" key="1">
    <source>
        <dbReference type="ARBA" id="ARBA00023125"/>
    </source>
</evidence>
<dbReference type="AlphaFoldDB" id="A0A1E5XKG6"/>
<dbReference type="OrthoDB" id="54411at2"/>
<dbReference type="InterPro" id="IPR011990">
    <property type="entry name" value="TPR-like_helical_dom_sf"/>
</dbReference>
<dbReference type="Gene3D" id="3.40.50.10070">
    <property type="entry name" value="TolB, N-terminal domain"/>
    <property type="match status" value="1"/>
</dbReference>
<keyword evidence="5" id="KW-1185">Reference proteome</keyword>
<evidence type="ECO:0000313" key="5">
    <source>
        <dbReference type="Proteomes" id="UP000095463"/>
    </source>
</evidence>
<feature type="DNA-binding region" description="OmpR/PhoB-type" evidence="2">
    <location>
        <begin position="4"/>
        <end position="100"/>
    </location>
</feature>
<proteinExistence type="predicted"/>
<dbReference type="GO" id="GO:0006355">
    <property type="term" value="P:regulation of DNA-templated transcription"/>
    <property type="evidence" value="ECO:0007669"/>
    <property type="project" value="InterPro"/>
</dbReference>
<accession>A0A1E5XKG6</accession>
<organism evidence="4 5">
    <name type="scientific">Devosia insulae DS-56</name>
    <dbReference type="NCBI Taxonomy" id="1116389"/>
    <lineage>
        <taxon>Bacteria</taxon>
        <taxon>Pseudomonadati</taxon>
        <taxon>Pseudomonadota</taxon>
        <taxon>Alphaproteobacteria</taxon>
        <taxon>Hyphomicrobiales</taxon>
        <taxon>Devosiaceae</taxon>
        <taxon>Devosia</taxon>
    </lineage>
</organism>
<name>A0A1E5XKG6_9HYPH</name>
<dbReference type="GO" id="GO:0003677">
    <property type="term" value="F:DNA binding"/>
    <property type="evidence" value="ECO:0007669"/>
    <property type="project" value="UniProtKB-UniRule"/>
</dbReference>
<evidence type="ECO:0000256" key="2">
    <source>
        <dbReference type="PROSITE-ProRule" id="PRU01091"/>
    </source>
</evidence>
<dbReference type="Proteomes" id="UP000095463">
    <property type="component" value="Unassembled WGS sequence"/>
</dbReference>
<dbReference type="SUPFAM" id="SSF46894">
    <property type="entry name" value="C-terminal effector domain of the bipartite response regulators"/>
    <property type="match status" value="1"/>
</dbReference>
<dbReference type="InterPro" id="IPR016032">
    <property type="entry name" value="Sig_transdc_resp-reg_C-effctor"/>
</dbReference>
<dbReference type="SUPFAM" id="SSF48452">
    <property type="entry name" value="TPR-like"/>
    <property type="match status" value="1"/>
</dbReference>
<evidence type="ECO:0000313" key="4">
    <source>
        <dbReference type="EMBL" id="OEO29091.1"/>
    </source>
</evidence>
<reference evidence="4 5" key="1">
    <citation type="journal article" date="2015" name="Genome Announc.">
        <title>Genome Assemblies of Three Soil-Associated Devosia species: D. insulae, D. limi, and D. soli.</title>
        <authorList>
            <person name="Hassan Y.I."/>
            <person name="Lepp D."/>
            <person name="Zhou T."/>
        </authorList>
    </citation>
    <scope>NUCLEOTIDE SEQUENCE [LARGE SCALE GENOMIC DNA]</scope>
    <source>
        <strain evidence="4 5">DS-56</strain>
    </source>
</reference>
<keyword evidence="1 2" id="KW-0238">DNA-binding</keyword>
<gene>
    <name evidence="4" type="ORF">VW23_002545</name>
</gene>
<protein>
    <recommendedName>
        <fullName evidence="3">OmpR/PhoB-type domain-containing protein</fullName>
    </recommendedName>
</protein>
<dbReference type="Gene3D" id="1.10.10.10">
    <property type="entry name" value="Winged helix-like DNA-binding domain superfamily/Winged helix DNA-binding domain"/>
    <property type="match status" value="1"/>
</dbReference>
<sequence>MPADQVFEFGAFRLDERKGILAEGSEQRFLRPKAHSLLAHLARNMGRVVPKSELMDTVWPDVYVTEDSLTQSISEIRKALGAEGQELIRTVSRRGYMLNGKPDAIPETTGQPIVAVLRFRNESGDPARQPIVDGFAEDIITGLAHYGSLTVLARNSSFQFASYEPQSWSEVTARIGADYLVEGSVRWSDSGAVVAVSLIDAKQLRQLWGERYEAADVEVFAVQREIGEQIVNRLVSRLDADSIARSAVKPAASLAAYALVTRAVADMRGHNYHRPQSARADLELAIAKDPTYGLAYAYLALANLMEGGYGRAPKKVLEETLETATKGTTLAPTQAVGPRVTSLIRLFLCRHAGAEADLRRALSINHYDADAVEQMGFLLTLRGKPLEALDWIGRAKRLNPIFPDWYHYDAGLALYGLCEFAAAAEAFEQPIRLPPWVEGRLAACYAQMGKMDKAGLHIEKARTNPDHPNFDPLHDAEHFMPFEHRADLDHLLEGIAQAMRA</sequence>
<dbReference type="InterPro" id="IPR036388">
    <property type="entry name" value="WH-like_DNA-bd_sf"/>
</dbReference>
<dbReference type="Pfam" id="PF00486">
    <property type="entry name" value="Trans_reg_C"/>
    <property type="match status" value="1"/>
</dbReference>
<comment type="caution">
    <text evidence="4">The sequence shown here is derived from an EMBL/GenBank/DDBJ whole genome shotgun (WGS) entry which is preliminary data.</text>
</comment>